<dbReference type="InterPro" id="IPR005182">
    <property type="entry name" value="YdbS-like_PH"/>
</dbReference>
<sequence>MEQKLHPNVIRYWQVSYGLHTFKWILISCIPVMLRIFWLPGWGWLALISCLAVSFFFIKGLAFICFGVYIKYSQRSYLLNDDELMIRWGNVWSDNSSIIPLSRVQHVDKEQDMLAKRWGLSELTITTAGDHHFIMGLTEEVASWLRRRIIELSKLDNKDAYYD</sequence>
<protein>
    <recommendedName>
        <fullName evidence="2">YdbS-like PH domain-containing protein</fullName>
    </recommendedName>
</protein>
<dbReference type="AlphaFoldDB" id="A0A1A5YEF9"/>
<evidence type="ECO:0000313" key="3">
    <source>
        <dbReference type="EMBL" id="OBR63969.1"/>
    </source>
</evidence>
<feature type="transmembrane region" description="Helical" evidence="1">
    <location>
        <begin position="21"/>
        <end position="38"/>
    </location>
</feature>
<dbReference type="EMBL" id="LYPA01000068">
    <property type="protein sequence ID" value="OBR63969.1"/>
    <property type="molecule type" value="Genomic_DNA"/>
</dbReference>
<dbReference type="PANTHER" id="PTHR34473:SF2">
    <property type="entry name" value="UPF0699 TRANSMEMBRANE PROTEIN YDBT"/>
    <property type="match status" value="1"/>
</dbReference>
<gene>
    <name evidence="3" type="ORF">A7K91_11275</name>
</gene>
<organism evidence="3 4">
    <name type="scientific">Paenibacillus oryzae</name>
    <dbReference type="NCBI Taxonomy" id="1844972"/>
    <lineage>
        <taxon>Bacteria</taxon>
        <taxon>Bacillati</taxon>
        <taxon>Bacillota</taxon>
        <taxon>Bacilli</taxon>
        <taxon>Bacillales</taxon>
        <taxon>Paenibacillaceae</taxon>
        <taxon>Paenibacillus</taxon>
    </lineage>
</organism>
<dbReference type="PANTHER" id="PTHR34473">
    <property type="entry name" value="UPF0699 TRANSMEMBRANE PROTEIN YDBS"/>
    <property type="match status" value="1"/>
</dbReference>
<keyword evidence="1" id="KW-0472">Membrane</keyword>
<evidence type="ECO:0000313" key="4">
    <source>
        <dbReference type="Proteomes" id="UP000092024"/>
    </source>
</evidence>
<feature type="transmembrane region" description="Helical" evidence="1">
    <location>
        <begin position="44"/>
        <end position="70"/>
    </location>
</feature>
<comment type="caution">
    <text evidence="3">The sequence shown here is derived from an EMBL/GenBank/DDBJ whole genome shotgun (WGS) entry which is preliminary data.</text>
</comment>
<keyword evidence="4" id="KW-1185">Reference proteome</keyword>
<dbReference type="Proteomes" id="UP000092024">
    <property type="component" value="Unassembled WGS sequence"/>
</dbReference>
<evidence type="ECO:0000259" key="2">
    <source>
        <dbReference type="Pfam" id="PF03703"/>
    </source>
</evidence>
<name>A0A1A5YEF9_9BACL</name>
<evidence type="ECO:0000256" key="1">
    <source>
        <dbReference type="SAM" id="Phobius"/>
    </source>
</evidence>
<keyword evidence="1" id="KW-1133">Transmembrane helix</keyword>
<accession>A0A1A5YEF9</accession>
<feature type="domain" description="YdbS-like PH" evidence="2">
    <location>
        <begin position="74"/>
        <end position="147"/>
    </location>
</feature>
<reference evidence="3 4" key="1">
    <citation type="submission" date="2016-05" db="EMBL/GenBank/DDBJ databases">
        <title>Paenibacillus oryzae. sp. nov., isolated from the rice root.</title>
        <authorList>
            <person name="Zhang J."/>
            <person name="Zhang X."/>
        </authorList>
    </citation>
    <scope>NUCLEOTIDE SEQUENCE [LARGE SCALE GENOMIC DNA]</scope>
    <source>
        <strain evidence="3 4">1DrF-4</strain>
    </source>
</reference>
<dbReference type="Pfam" id="PF03703">
    <property type="entry name" value="bPH_2"/>
    <property type="match status" value="1"/>
</dbReference>
<keyword evidence="1" id="KW-0812">Transmembrane</keyword>
<proteinExistence type="predicted"/>
<dbReference type="OrthoDB" id="1750577at2"/>
<dbReference type="RefSeq" id="WP_068685611.1">
    <property type="nucleotide sequence ID" value="NZ_LYPA01000068.1"/>
</dbReference>
<dbReference type="STRING" id="1844972.A7K91_11275"/>